<proteinExistence type="predicted"/>
<organism evidence="2 3">
    <name type="scientific">Lophiostoma macrostomum CBS 122681</name>
    <dbReference type="NCBI Taxonomy" id="1314788"/>
    <lineage>
        <taxon>Eukaryota</taxon>
        <taxon>Fungi</taxon>
        <taxon>Dikarya</taxon>
        <taxon>Ascomycota</taxon>
        <taxon>Pezizomycotina</taxon>
        <taxon>Dothideomycetes</taxon>
        <taxon>Pleosporomycetidae</taxon>
        <taxon>Pleosporales</taxon>
        <taxon>Lophiostomataceae</taxon>
        <taxon>Lophiostoma</taxon>
    </lineage>
</organism>
<reference evidence="2" key="1">
    <citation type="journal article" date="2020" name="Stud. Mycol.">
        <title>101 Dothideomycetes genomes: a test case for predicting lifestyles and emergence of pathogens.</title>
        <authorList>
            <person name="Haridas S."/>
            <person name="Albert R."/>
            <person name="Binder M."/>
            <person name="Bloem J."/>
            <person name="Labutti K."/>
            <person name="Salamov A."/>
            <person name="Andreopoulos B."/>
            <person name="Baker S."/>
            <person name="Barry K."/>
            <person name="Bills G."/>
            <person name="Bluhm B."/>
            <person name="Cannon C."/>
            <person name="Castanera R."/>
            <person name="Culley D."/>
            <person name="Daum C."/>
            <person name="Ezra D."/>
            <person name="Gonzalez J."/>
            <person name="Henrissat B."/>
            <person name="Kuo A."/>
            <person name="Liang C."/>
            <person name="Lipzen A."/>
            <person name="Lutzoni F."/>
            <person name="Magnuson J."/>
            <person name="Mondo S."/>
            <person name="Nolan M."/>
            <person name="Ohm R."/>
            <person name="Pangilinan J."/>
            <person name="Park H.-J."/>
            <person name="Ramirez L."/>
            <person name="Alfaro M."/>
            <person name="Sun H."/>
            <person name="Tritt A."/>
            <person name="Yoshinaga Y."/>
            <person name="Zwiers L.-H."/>
            <person name="Turgeon B."/>
            <person name="Goodwin S."/>
            <person name="Spatafora J."/>
            <person name="Crous P."/>
            <person name="Grigoriev I."/>
        </authorList>
    </citation>
    <scope>NUCLEOTIDE SEQUENCE</scope>
    <source>
        <strain evidence="2">CBS 122681</strain>
    </source>
</reference>
<protein>
    <recommendedName>
        <fullName evidence="1">PD-(D/E)XK nuclease-like domain-containing protein</fullName>
    </recommendedName>
</protein>
<dbReference type="Pfam" id="PF20516">
    <property type="entry name" value="PDDEXK_12"/>
    <property type="match status" value="1"/>
</dbReference>
<accession>A0A6A6SSR8</accession>
<dbReference type="EMBL" id="MU004447">
    <property type="protein sequence ID" value="KAF2650700.1"/>
    <property type="molecule type" value="Genomic_DNA"/>
</dbReference>
<name>A0A6A6SSR8_9PLEO</name>
<dbReference type="InterPro" id="IPR046797">
    <property type="entry name" value="PDDEXK_12"/>
</dbReference>
<sequence length="75" mass="8757">MDTTDSRSREELLAELETVRAINRASRRCVKDSESEPEWNSSVHGTLLRLALKKEDRAGFRYMYVDLFWECLCGD</sequence>
<feature type="domain" description="PD-(D/E)XK nuclease-like" evidence="1">
    <location>
        <begin position="5"/>
        <end position="57"/>
    </location>
</feature>
<dbReference type="AlphaFoldDB" id="A0A6A6SSR8"/>
<dbReference type="OrthoDB" id="3931290at2759"/>
<evidence type="ECO:0000259" key="1">
    <source>
        <dbReference type="Pfam" id="PF20516"/>
    </source>
</evidence>
<evidence type="ECO:0000313" key="3">
    <source>
        <dbReference type="Proteomes" id="UP000799324"/>
    </source>
</evidence>
<evidence type="ECO:0000313" key="2">
    <source>
        <dbReference type="EMBL" id="KAF2650700.1"/>
    </source>
</evidence>
<keyword evidence="3" id="KW-1185">Reference proteome</keyword>
<gene>
    <name evidence="2" type="ORF">K491DRAFT_697090</name>
</gene>
<dbReference type="Proteomes" id="UP000799324">
    <property type="component" value="Unassembled WGS sequence"/>
</dbReference>